<dbReference type="RefSeq" id="XP_005106099.1">
    <property type="nucleotide sequence ID" value="XM_005106042.3"/>
</dbReference>
<dbReference type="Proteomes" id="UP000694888">
    <property type="component" value="Unplaced"/>
</dbReference>
<organism evidence="5 6">
    <name type="scientific">Aplysia californica</name>
    <name type="common">California sea hare</name>
    <dbReference type="NCBI Taxonomy" id="6500"/>
    <lineage>
        <taxon>Eukaryota</taxon>
        <taxon>Metazoa</taxon>
        <taxon>Spiralia</taxon>
        <taxon>Lophotrochozoa</taxon>
        <taxon>Mollusca</taxon>
        <taxon>Gastropoda</taxon>
        <taxon>Heterobranchia</taxon>
        <taxon>Euthyneura</taxon>
        <taxon>Tectipleura</taxon>
        <taxon>Aplysiida</taxon>
        <taxon>Aplysioidea</taxon>
        <taxon>Aplysiidae</taxon>
        <taxon>Aplysia</taxon>
    </lineage>
</organism>
<reference evidence="6" key="1">
    <citation type="submission" date="2025-08" db="UniProtKB">
        <authorList>
            <consortium name="RefSeq"/>
        </authorList>
    </citation>
    <scope>IDENTIFICATION</scope>
</reference>
<sequence>MTSFDQSKFYSDEEASSCYAKYRPTYTDQLFKLVIDFCGQTGDGTWDLAVDVGCGSGQSTLPLASNFKQVIGVDACEQQISKAPQQTRNVSFRCGASEDLNFVTSGSVDLVTVATAFHWLNQDRFFQEADRILKPGGSLVLYSTGDHFMDHLEGNRYLEHINIAGHIMRYHPASRIVKNKYRNVFLPYQDTMRGELEPLGVPMSMAQFEGYIQSLGCEHWFQPYRTGHDLPGEMARTNEKLQVVIVVMQEEMEREKGGINGSVVKLSDSYP</sequence>
<proteinExistence type="inferred from homology"/>
<dbReference type="GO" id="GO:0008168">
    <property type="term" value="F:methyltransferase activity"/>
    <property type="evidence" value="ECO:0007669"/>
    <property type="project" value="UniProtKB-KW"/>
</dbReference>
<dbReference type="InterPro" id="IPR051052">
    <property type="entry name" value="Diverse_substrate_MTase"/>
</dbReference>
<keyword evidence="3" id="KW-0808">Transferase</keyword>
<dbReference type="Pfam" id="PF08241">
    <property type="entry name" value="Methyltransf_11"/>
    <property type="match status" value="1"/>
</dbReference>
<feature type="domain" description="Methyltransferase type 11" evidence="4">
    <location>
        <begin position="50"/>
        <end position="141"/>
    </location>
</feature>
<evidence type="ECO:0000256" key="1">
    <source>
        <dbReference type="ARBA" id="ARBA00008361"/>
    </source>
</evidence>
<evidence type="ECO:0000313" key="6">
    <source>
        <dbReference type="RefSeq" id="XP_005106099.1"/>
    </source>
</evidence>
<dbReference type="InterPro" id="IPR013216">
    <property type="entry name" value="Methyltransf_11"/>
</dbReference>
<name>A0ABM0K0U2_APLCA</name>
<dbReference type="PANTHER" id="PTHR44942:SF4">
    <property type="entry name" value="METHYLTRANSFERASE TYPE 11 DOMAIN-CONTAINING PROTEIN"/>
    <property type="match status" value="1"/>
</dbReference>
<evidence type="ECO:0000256" key="2">
    <source>
        <dbReference type="ARBA" id="ARBA00022603"/>
    </source>
</evidence>
<dbReference type="SUPFAM" id="SSF53335">
    <property type="entry name" value="S-adenosyl-L-methionine-dependent methyltransferases"/>
    <property type="match status" value="1"/>
</dbReference>
<dbReference type="PANTHER" id="PTHR44942">
    <property type="entry name" value="METHYLTRANSF_11 DOMAIN-CONTAINING PROTEIN"/>
    <property type="match status" value="1"/>
</dbReference>
<evidence type="ECO:0000259" key="4">
    <source>
        <dbReference type="Pfam" id="PF08241"/>
    </source>
</evidence>
<gene>
    <name evidence="6" type="primary">LOC101856371</name>
</gene>
<dbReference type="CDD" id="cd02440">
    <property type="entry name" value="AdoMet_MTases"/>
    <property type="match status" value="1"/>
</dbReference>
<accession>A0ABM0K0U2</accession>
<dbReference type="GeneID" id="101856371"/>
<comment type="similarity">
    <text evidence="1">Belongs to the methyltransferase superfamily.</text>
</comment>
<dbReference type="Gene3D" id="3.40.50.150">
    <property type="entry name" value="Vaccinia Virus protein VP39"/>
    <property type="match status" value="1"/>
</dbReference>
<dbReference type="GO" id="GO:0032259">
    <property type="term" value="P:methylation"/>
    <property type="evidence" value="ECO:0007669"/>
    <property type="project" value="UniProtKB-KW"/>
</dbReference>
<protein>
    <submittedName>
        <fullName evidence="6">Methyltransferase DDB_G0268948</fullName>
    </submittedName>
</protein>
<keyword evidence="5" id="KW-1185">Reference proteome</keyword>
<evidence type="ECO:0000256" key="3">
    <source>
        <dbReference type="ARBA" id="ARBA00022679"/>
    </source>
</evidence>
<keyword evidence="2 6" id="KW-0489">Methyltransferase</keyword>
<dbReference type="InterPro" id="IPR029063">
    <property type="entry name" value="SAM-dependent_MTases_sf"/>
</dbReference>
<evidence type="ECO:0000313" key="5">
    <source>
        <dbReference type="Proteomes" id="UP000694888"/>
    </source>
</evidence>